<gene>
    <name evidence="3" type="ORF">GALL_501170</name>
</gene>
<evidence type="ECO:0000256" key="1">
    <source>
        <dbReference type="SAM" id="Phobius"/>
    </source>
</evidence>
<feature type="transmembrane region" description="Helical" evidence="1">
    <location>
        <begin position="170"/>
        <end position="191"/>
    </location>
</feature>
<feature type="transmembrane region" description="Helical" evidence="1">
    <location>
        <begin position="108"/>
        <end position="126"/>
    </location>
</feature>
<dbReference type="AlphaFoldDB" id="A0A1J5PL43"/>
<feature type="transmembrane region" description="Helical" evidence="1">
    <location>
        <begin position="203"/>
        <end position="227"/>
    </location>
</feature>
<dbReference type="GO" id="GO:0016747">
    <property type="term" value="F:acyltransferase activity, transferring groups other than amino-acyl groups"/>
    <property type="evidence" value="ECO:0007669"/>
    <property type="project" value="InterPro"/>
</dbReference>
<dbReference type="Pfam" id="PF01757">
    <property type="entry name" value="Acyl_transf_3"/>
    <property type="match status" value="1"/>
</dbReference>
<keyword evidence="1" id="KW-0472">Membrane</keyword>
<feature type="domain" description="Acyltransferase 3" evidence="2">
    <location>
        <begin position="3"/>
        <end position="251"/>
    </location>
</feature>
<keyword evidence="1" id="KW-0812">Transmembrane</keyword>
<feature type="transmembrane region" description="Helical" evidence="1">
    <location>
        <begin position="73"/>
        <end position="102"/>
    </location>
</feature>
<comment type="caution">
    <text evidence="3">The sequence shown here is derived from an EMBL/GenBank/DDBJ whole genome shotgun (WGS) entry which is preliminary data.</text>
</comment>
<dbReference type="EMBL" id="MLJW01005398">
    <property type="protein sequence ID" value="OIQ68292.1"/>
    <property type="molecule type" value="Genomic_DNA"/>
</dbReference>
<keyword evidence="1" id="KW-1133">Transmembrane helix</keyword>
<sequence>MLRFSRLYPLHLVTLLLVALLQPVYFNLHGYFFVYQANDLPHFLAQLFMASDWGIVHGYSFDGPIWSISIEVLVYFLFFLTLLATRSWLLNVAVVVGCLSAACLHSSGYLTTCLAFFYIGGLAAIARRAVASARSGPAIEGGAWLALVVTPPVVLSLARSHLDQFDFPLLLTYTSILLFCLSREITLPAVVQRAVEAAGNMTYSSYLLHFPIQLLIVLGFSIIAVPIPLYDVTFFGGYLAITLLASYLAYRYFEVPAQNLVREFFLRPKAAAPEIVLGATK</sequence>
<protein>
    <submittedName>
        <fullName evidence="3">Acyltransferase family protein</fullName>
    </submittedName>
</protein>
<feature type="transmembrane region" description="Helical" evidence="1">
    <location>
        <begin position="138"/>
        <end position="158"/>
    </location>
</feature>
<dbReference type="InterPro" id="IPR002656">
    <property type="entry name" value="Acyl_transf_3_dom"/>
</dbReference>
<organism evidence="3">
    <name type="scientific">mine drainage metagenome</name>
    <dbReference type="NCBI Taxonomy" id="410659"/>
    <lineage>
        <taxon>unclassified sequences</taxon>
        <taxon>metagenomes</taxon>
        <taxon>ecological metagenomes</taxon>
    </lineage>
</organism>
<feature type="transmembrane region" description="Helical" evidence="1">
    <location>
        <begin position="233"/>
        <end position="253"/>
    </location>
</feature>
<keyword evidence="3" id="KW-0808">Transferase</keyword>
<accession>A0A1J5PL43</accession>
<proteinExistence type="predicted"/>
<evidence type="ECO:0000259" key="2">
    <source>
        <dbReference type="Pfam" id="PF01757"/>
    </source>
</evidence>
<keyword evidence="3" id="KW-0012">Acyltransferase</keyword>
<name>A0A1J5PL43_9ZZZZ</name>
<evidence type="ECO:0000313" key="3">
    <source>
        <dbReference type="EMBL" id="OIQ68292.1"/>
    </source>
</evidence>
<reference evidence="3" key="1">
    <citation type="submission" date="2016-10" db="EMBL/GenBank/DDBJ databases">
        <title>Sequence of Gallionella enrichment culture.</title>
        <authorList>
            <person name="Poehlein A."/>
            <person name="Muehling M."/>
            <person name="Daniel R."/>
        </authorList>
    </citation>
    <scope>NUCLEOTIDE SEQUENCE</scope>
</reference>